<comment type="caution">
    <text evidence="1">The sequence shown here is derived from an EMBL/GenBank/DDBJ whole genome shotgun (WGS) entry which is preliminary data.</text>
</comment>
<evidence type="ECO:0000313" key="2">
    <source>
        <dbReference type="Proteomes" id="UP001239111"/>
    </source>
</evidence>
<accession>A0ACC2NSN1</accession>
<name>A0ACC2NSN1_9HYME</name>
<evidence type="ECO:0000313" key="1">
    <source>
        <dbReference type="EMBL" id="KAJ8674137.1"/>
    </source>
</evidence>
<organism evidence="1 2">
    <name type="scientific">Eretmocerus hayati</name>
    <dbReference type="NCBI Taxonomy" id="131215"/>
    <lineage>
        <taxon>Eukaryota</taxon>
        <taxon>Metazoa</taxon>
        <taxon>Ecdysozoa</taxon>
        <taxon>Arthropoda</taxon>
        <taxon>Hexapoda</taxon>
        <taxon>Insecta</taxon>
        <taxon>Pterygota</taxon>
        <taxon>Neoptera</taxon>
        <taxon>Endopterygota</taxon>
        <taxon>Hymenoptera</taxon>
        <taxon>Apocrita</taxon>
        <taxon>Proctotrupomorpha</taxon>
        <taxon>Chalcidoidea</taxon>
        <taxon>Aphelinidae</taxon>
        <taxon>Aphelininae</taxon>
        <taxon>Eretmocerus</taxon>
    </lineage>
</organism>
<gene>
    <name evidence="1" type="ORF">QAD02_005399</name>
</gene>
<dbReference type="Proteomes" id="UP001239111">
    <property type="component" value="Chromosome 3"/>
</dbReference>
<sequence>MAGNPCKNDLSTFCYVCGSLIFQGEARKISETFVSLYHSYFKRDVKDQDKSYVPHQVCSSCYGTLRLWSTGDRKSMPFGAPMVWGKPALDHNDCYFCNSQIDGYNRNNRKLIKYLDSTSSCRPLPHRPDLPIPMAPWMREDIPDEDRDSGNESCHFAGFSGDNPGAIPGLRLFDQESLNDMVRDLDLTKEKAELFGSRLQERSMLAPGTTFCQYRYRGKEFAPFFTQKNSLIYCNDVSALMALLGSTTKTTTNTLLVLRTRIKK</sequence>
<protein>
    <submittedName>
        <fullName evidence="1">Uncharacterized protein</fullName>
    </submittedName>
</protein>
<reference evidence="1" key="1">
    <citation type="submission" date="2023-04" db="EMBL/GenBank/DDBJ databases">
        <title>A chromosome-level genome assembly of the parasitoid wasp Eretmocerus hayati.</title>
        <authorList>
            <person name="Zhong Y."/>
            <person name="Liu S."/>
            <person name="Liu Y."/>
        </authorList>
    </citation>
    <scope>NUCLEOTIDE SEQUENCE</scope>
    <source>
        <strain evidence="1">ZJU_SS_LIU_2023</strain>
    </source>
</reference>
<dbReference type="EMBL" id="CM056743">
    <property type="protein sequence ID" value="KAJ8674137.1"/>
    <property type="molecule type" value="Genomic_DNA"/>
</dbReference>
<proteinExistence type="predicted"/>
<keyword evidence="2" id="KW-1185">Reference proteome</keyword>